<dbReference type="RefSeq" id="XP_009223393.1">
    <property type="nucleotide sequence ID" value="XM_009225129.1"/>
</dbReference>
<reference evidence="3" key="4">
    <citation type="journal article" date="2015" name="G3 (Bethesda)">
        <title>Genome sequences of three phytopathogenic species of the Magnaporthaceae family of fungi.</title>
        <authorList>
            <person name="Okagaki L.H."/>
            <person name="Nunes C.C."/>
            <person name="Sailsbery J."/>
            <person name="Clay B."/>
            <person name="Brown D."/>
            <person name="John T."/>
            <person name="Oh Y."/>
            <person name="Young N."/>
            <person name="Fitzgerald M."/>
            <person name="Haas B.J."/>
            <person name="Zeng Q."/>
            <person name="Young S."/>
            <person name="Adiconis X."/>
            <person name="Fan L."/>
            <person name="Levin J.Z."/>
            <person name="Mitchell T.K."/>
            <person name="Okubara P.A."/>
            <person name="Farman M.L."/>
            <person name="Kohn L.M."/>
            <person name="Birren B."/>
            <person name="Ma L.-J."/>
            <person name="Dean R.A."/>
        </authorList>
    </citation>
    <scope>NUCLEOTIDE SEQUENCE</scope>
    <source>
        <strain evidence="3">R3-111a-1</strain>
    </source>
</reference>
<dbReference type="Proteomes" id="UP000006039">
    <property type="component" value="Unassembled WGS sequence"/>
</dbReference>
<dbReference type="VEuPathDB" id="FungiDB:GGTG_07305"/>
<sequence length="488" mass="52661">MDPDMFPPDSETLFREFLQHGRFHASPRAPEQMPAHAHWAPPPYQRGPAYPPRRVPAYDHHSQPAGPPGPFFYVADGTGWNPALQPMIDHVRRYAAWHNGPPPTTQYGTVPIAGLWPSYDPAQDIHTRGSRGDSNWPGQAVHGSVTMPPSFPAYTDGSDRHTQANGRRGRSTCPRAPESASAEQHKNPAARAAGRGSVSSASTGTSTSTSTSSRSSRGAATVAFTDSNNAPPAPRPFTQDYSLRGPDGAGEPTRCVVSLVVDGRVSKYIYISPSVCPSCSAHDDDNNNNDDDKGKGRTGYYYYCANPRRRGSFTSTAAIINGQVGHGPGPGHVGPGHRCIRLSARTAASDEGLEIFLKLLHTPDPSSSSSRHLLPFLSTDAAVKETRRQVVVDIIDAIYDTRETIRRKKTGYGQRDPLKAQLACLGLWPGHHDAGYRSHPPVRESVAALMGRVKRAADAAAARGDNGELILLVDRIRAIVDAVHLPLP</sequence>
<evidence type="ECO:0000313" key="3">
    <source>
        <dbReference type="EnsemblFungi" id="EJT77393"/>
    </source>
</evidence>
<dbReference type="EMBL" id="GL385397">
    <property type="protein sequence ID" value="EJT77393.1"/>
    <property type="molecule type" value="Genomic_DNA"/>
</dbReference>
<name>J3P1A8_GAET3</name>
<reference evidence="2" key="3">
    <citation type="submission" date="2010-09" db="EMBL/GenBank/DDBJ databases">
        <title>Annotation of Gaeumannomyces graminis var. tritici R3-111a-1.</title>
        <authorList>
            <consortium name="The Broad Institute Genome Sequencing Platform"/>
            <person name="Ma L.-J."/>
            <person name="Dead R."/>
            <person name="Young S.K."/>
            <person name="Zeng Q."/>
            <person name="Gargeya S."/>
            <person name="Fitzgerald M."/>
            <person name="Haas B."/>
            <person name="Abouelleil A."/>
            <person name="Alvarado L."/>
            <person name="Arachchi H.M."/>
            <person name="Berlin A."/>
            <person name="Brown A."/>
            <person name="Chapman S.B."/>
            <person name="Chen Z."/>
            <person name="Dunbar C."/>
            <person name="Freedman E."/>
            <person name="Gearin G."/>
            <person name="Gellesch M."/>
            <person name="Goldberg J."/>
            <person name="Griggs A."/>
            <person name="Gujja S."/>
            <person name="Heiman D."/>
            <person name="Howarth C."/>
            <person name="Larson L."/>
            <person name="Lui A."/>
            <person name="MacDonald P.J.P."/>
            <person name="Mehta T."/>
            <person name="Montmayeur A."/>
            <person name="Murphy C."/>
            <person name="Neiman D."/>
            <person name="Pearson M."/>
            <person name="Priest M."/>
            <person name="Roberts A."/>
            <person name="Saif S."/>
            <person name="Shea T."/>
            <person name="Shenoy N."/>
            <person name="Sisk P."/>
            <person name="Stolte C."/>
            <person name="Sykes S."/>
            <person name="Yandava C."/>
            <person name="Wortman J."/>
            <person name="Nusbaum C."/>
            <person name="Birren B."/>
        </authorList>
    </citation>
    <scope>NUCLEOTIDE SEQUENCE</scope>
    <source>
        <strain evidence="2">R3-111a-1</strain>
    </source>
</reference>
<reference evidence="3" key="5">
    <citation type="submission" date="2018-04" db="UniProtKB">
        <authorList>
            <consortium name="EnsemblFungi"/>
        </authorList>
    </citation>
    <scope>IDENTIFICATION</scope>
    <source>
        <strain evidence="3">R3-111a-1</strain>
    </source>
</reference>
<accession>J3P1A8</accession>
<evidence type="ECO:0000256" key="1">
    <source>
        <dbReference type="SAM" id="MobiDB-lite"/>
    </source>
</evidence>
<reference evidence="2" key="2">
    <citation type="submission" date="2010-07" db="EMBL/GenBank/DDBJ databases">
        <authorList>
            <consortium name="The Broad Institute Genome Sequencing Platform"/>
            <consortium name="Broad Institute Genome Sequencing Center for Infectious Disease"/>
            <person name="Ma L.-J."/>
            <person name="Dead R."/>
            <person name="Young S."/>
            <person name="Zeng Q."/>
            <person name="Koehrsen M."/>
            <person name="Alvarado L."/>
            <person name="Berlin A."/>
            <person name="Chapman S.B."/>
            <person name="Chen Z."/>
            <person name="Freedman E."/>
            <person name="Gellesch M."/>
            <person name="Goldberg J."/>
            <person name="Griggs A."/>
            <person name="Gujja S."/>
            <person name="Heilman E.R."/>
            <person name="Heiman D."/>
            <person name="Hepburn T."/>
            <person name="Howarth C."/>
            <person name="Jen D."/>
            <person name="Larson L."/>
            <person name="Mehta T."/>
            <person name="Neiman D."/>
            <person name="Pearson M."/>
            <person name="Roberts A."/>
            <person name="Saif S."/>
            <person name="Shea T."/>
            <person name="Shenoy N."/>
            <person name="Sisk P."/>
            <person name="Stolte C."/>
            <person name="Sykes S."/>
            <person name="Walk T."/>
            <person name="White J."/>
            <person name="Yandava C."/>
            <person name="Haas B."/>
            <person name="Nusbaum C."/>
            <person name="Birren B."/>
        </authorList>
    </citation>
    <scope>NUCLEOTIDE SEQUENCE</scope>
    <source>
        <strain evidence="2">R3-111a-1</strain>
    </source>
</reference>
<dbReference type="eggNOG" id="ENOG502RNCE">
    <property type="taxonomic scope" value="Eukaryota"/>
</dbReference>
<dbReference type="EnsemblFungi" id="EJT77393">
    <property type="protein sequence ID" value="EJT77393"/>
    <property type="gene ID" value="GGTG_07305"/>
</dbReference>
<feature type="region of interest" description="Disordered" evidence="1">
    <location>
        <begin position="26"/>
        <end position="52"/>
    </location>
</feature>
<evidence type="ECO:0000313" key="2">
    <source>
        <dbReference type="EMBL" id="EJT77393.1"/>
    </source>
</evidence>
<proteinExistence type="predicted"/>
<protein>
    <submittedName>
        <fullName evidence="2 3">Uncharacterized protein</fullName>
    </submittedName>
</protein>
<dbReference type="GeneID" id="20347763"/>
<gene>
    <name evidence="3" type="primary">20347763</name>
    <name evidence="2" type="ORF">GGTG_07305</name>
</gene>
<keyword evidence="4" id="KW-1185">Reference proteome</keyword>
<dbReference type="HOGENOM" id="CLU_559022_0_0_1"/>
<reference evidence="4" key="1">
    <citation type="submission" date="2010-07" db="EMBL/GenBank/DDBJ databases">
        <title>The genome sequence of Gaeumannomyces graminis var. tritici strain R3-111a-1.</title>
        <authorList>
            <consortium name="The Broad Institute Genome Sequencing Platform"/>
            <person name="Ma L.-J."/>
            <person name="Dead R."/>
            <person name="Young S."/>
            <person name="Zeng Q."/>
            <person name="Koehrsen M."/>
            <person name="Alvarado L."/>
            <person name="Berlin A."/>
            <person name="Chapman S.B."/>
            <person name="Chen Z."/>
            <person name="Freedman E."/>
            <person name="Gellesch M."/>
            <person name="Goldberg J."/>
            <person name="Griggs A."/>
            <person name="Gujja S."/>
            <person name="Heilman E.R."/>
            <person name="Heiman D."/>
            <person name="Hepburn T."/>
            <person name="Howarth C."/>
            <person name="Jen D."/>
            <person name="Larson L."/>
            <person name="Mehta T."/>
            <person name="Neiman D."/>
            <person name="Pearson M."/>
            <person name="Roberts A."/>
            <person name="Saif S."/>
            <person name="Shea T."/>
            <person name="Shenoy N."/>
            <person name="Sisk P."/>
            <person name="Stolte C."/>
            <person name="Sykes S."/>
            <person name="Walk T."/>
            <person name="White J."/>
            <person name="Yandava C."/>
            <person name="Haas B."/>
            <person name="Nusbaum C."/>
            <person name="Birren B."/>
        </authorList>
    </citation>
    <scope>NUCLEOTIDE SEQUENCE [LARGE SCALE GENOMIC DNA]</scope>
    <source>
        <strain evidence="4">R3-111a-1</strain>
    </source>
</reference>
<dbReference type="OrthoDB" id="10601437at2759"/>
<organism evidence="2">
    <name type="scientific">Gaeumannomyces tritici (strain R3-111a-1)</name>
    <name type="common">Wheat and barley take-all root rot fungus</name>
    <name type="synonym">Gaeumannomyces graminis var. tritici</name>
    <dbReference type="NCBI Taxonomy" id="644352"/>
    <lineage>
        <taxon>Eukaryota</taxon>
        <taxon>Fungi</taxon>
        <taxon>Dikarya</taxon>
        <taxon>Ascomycota</taxon>
        <taxon>Pezizomycotina</taxon>
        <taxon>Sordariomycetes</taxon>
        <taxon>Sordariomycetidae</taxon>
        <taxon>Magnaporthales</taxon>
        <taxon>Magnaporthaceae</taxon>
        <taxon>Gaeumannomyces</taxon>
    </lineage>
</organism>
<feature type="compositionally biased region" description="Pro residues" evidence="1">
    <location>
        <begin position="40"/>
        <end position="52"/>
    </location>
</feature>
<dbReference type="AlphaFoldDB" id="J3P1A8"/>
<evidence type="ECO:0000313" key="4">
    <source>
        <dbReference type="Proteomes" id="UP000006039"/>
    </source>
</evidence>
<feature type="region of interest" description="Disordered" evidence="1">
    <location>
        <begin position="123"/>
        <end position="249"/>
    </location>
</feature>
<feature type="compositionally biased region" description="Low complexity" evidence="1">
    <location>
        <begin position="189"/>
        <end position="223"/>
    </location>
</feature>